<sequence>MTQIIVKIKEPEIDMELELEKIIVLEELPAKDEQYEEVKIKAGKTRVKKALLKLIKKTKYNAKNLEETIPIEKVKREVPYRNHGVF</sequence>
<name>A0A0F9KFZ4_9ZZZZ</name>
<dbReference type="AlphaFoldDB" id="A0A0F9KFZ4"/>
<evidence type="ECO:0000313" key="1">
    <source>
        <dbReference type="EMBL" id="KKM21038.1"/>
    </source>
</evidence>
<organism evidence="1">
    <name type="scientific">marine sediment metagenome</name>
    <dbReference type="NCBI Taxonomy" id="412755"/>
    <lineage>
        <taxon>unclassified sequences</taxon>
        <taxon>metagenomes</taxon>
        <taxon>ecological metagenomes</taxon>
    </lineage>
</organism>
<dbReference type="EMBL" id="LAZR01013641">
    <property type="protein sequence ID" value="KKM21038.1"/>
    <property type="molecule type" value="Genomic_DNA"/>
</dbReference>
<comment type="caution">
    <text evidence="1">The sequence shown here is derived from an EMBL/GenBank/DDBJ whole genome shotgun (WGS) entry which is preliminary data.</text>
</comment>
<accession>A0A0F9KFZ4</accession>
<gene>
    <name evidence="1" type="ORF">LCGC14_1639470</name>
</gene>
<protein>
    <submittedName>
        <fullName evidence="1">Uncharacterized protein</fullName>
    </submittedName>
</protein>
<proteinExistence type="predicted"/>
<reference evidence="1" key="1">
    <citation type="journal article" date="2015" name="Nature">
        <title>Complex archaea that bridge the gap between prokaryotes and eukaryotes.</title>
        <authorList>
            <person name="Spang A."/>
            <person name="Saw J.H."/>
            <person name="Jorgensen S.L."/>
            <person name="Zaremba-Niedzwiedzka K."/>
            <person name="Martijn J."/>
            <person name="Lind A.E."/>
            <person name="van Eijk R."/>
            <person name="Schleper C."/>
            <person name="Guy L."/>
            <person name="Ettema T.J."/>
        </authorList>
    </citation>
    <scope>NUCLEOTIDE SEQUENCE</scope>
</reference>